<feature type="compositionally biased region" description="Low complexity" evidence="1">
    <location>
        <begin position="40"/>
        <end position="62"/>
    </location>
</feature>
<evidence type="ECO:0000256" key="2">
    <source>
        <dbReference type="SAM" id="Phobius"/>
    </source>
</evidence>
<gene>
    <name evidence="3" type="ORF">AHOG_02290</name>
</gene>
<feature type="region of interest" description="Disordered" evidence="1">
    <location>
        <begin position="1"/>
        <end position="102"/>
    </location>
</feature>
<keyword evidence="4" id="KW-1185">Reference proteome</keyword>
<keyword evidence="2" id="KW-0472">Membrane</keyword>
<keyword evidence="2" id="KW-0812">Transmembrane</keyword>
<proteinExistence type="predicted"/>
<evidence type="ECO:0000313" key="4">
    <source>
        <dbReference type="Proteomes" id="UP000204221"/>
    </source>
</evidence>
<dbReference type="Proteomes" id="UP000204221">
    <property type="component" value="Chromosome"/>
</dbReference>
<reference evidence="3 4" key="1">
    <citation type="submission" date="2017-07" db="EMBL/GenBank/DDBJ databases">
        <title>Complete genome sequence of Actinoalloteichus hoggarensis DSM 45943, type strain of Actinoalloteichus hoggarensis.</title>
        <authorList>
            <person name="Ruckert C."/>
            <person name="Nouioui I."/>
            <person name="Willmese J."/>
            <person name="van Wezel G."/>
            <person name="Klenk H.-P."/>
            <person name="Kalinowski J."/>
            <person name="Zotchev S.B."/>
        </authorList>
    </citation>
    <scope>NUCLEOTIDE SEQUENCE [LARGE SCALE GENOMIC DNA]</scope>
    <source>
        <strain evidence="3 4">DSM 45943</strain>
    </source>
</reference>
<dbReference type="RefSeq" id="WP_093939885.1">
    <property type="nucleotide sequence ID" value="NZ_CP022521.1"/>
</dbReference>
<feature type="transmembrane region" description="Helical" evidence="2">
    <location>
        <begin position="192"/>
        <end position="211"/>
    </location>
</feature>
<dbReference type="EMBL" id="CP022521">
    <property type="protein sequence ID" value="ASO18122.1"/>
    <property type="molecule type" value="Genomic_DNA"/>
</dbReference>
<keyword evidence="2" id="KW-1133">Transmembrane helix</keyword>
<dbReference type="OrthoDB" id="3700987at2"/>
<feature type="compositionally biased region" description="Polar residues" evidence="1">
    <location>
        <begin position="69"/>
        <end position="79"/>
    </location>
</feature>
<feature type="transmembrane region" description="Helical" evidence="2">
    <location>
        <begin position="132"/>
        <end position="151"/>
    </location>
</feature>
<feature type="transmembrane region" description="Helical" evidence="2">
    <location>
        <begin position="217"/>
        <end position="234"/>
    </location>
</feature>
<accession>A0A221VX51</accession>
<protein>
    <submittedName>
        <fullName evidence="3">Uncharacterized protein</fullName>
    </submittedName>
</protein>
<dbReference type="AlphaFoldDB" id="A0A221VX51"/>
<evidence type="ECO:0000313" key="3">
    <source>
        <dbReference type="EMBL" id="ASO18122.1"/>
    </source>
</evidence>
<name>A0A221VX51_9PSEU</name>
<organism evidence="3 4">
    <name type="scientific">Actinoalloteichus hoggarensis</name>
    <dbReference type="NCBI Taxonomy" id="1470176"/>
    <lineage>
        <taxon>Bacteria</taxon>
        <taxon>Bacillati</taxon>
        <taxon>Actinomycetota</taxon>
        <taxon>Actinomycetes</taxon>
        <taxon>Pseudonocardiales</taxon>
        <taxon>Pseudonocardiaceae</taxon>
        <taxon>Actinoalloteichus</taxon>
    </lineage>
</organism>
<sequence>MITPVGPESARPSAASQRGPEAAVDADTDADTDAGRRVARTGAVEPGEGSGGPAEAAGPQSGVRETEAGKQTGTETPAQIENEAENEDGTGTGTEAGTGQPTEIVTWTGNEAEVEAETETSPSNPPGIPIEVSVAAGLMGVVVVLQLLVPIRTLLAGVPADRWGSVGLAVLQWFGFLTVYAFFGFSAYRGAHWARILLLVLAAVAVFGFLADTEERVFGFAAILHCVAVLMLFLPGSRSHFEPAGPALRGSRPS</sequence>
<dbReference type="KEGG" id="ahg:AHOG_02290"/>
<feature type="transmembrane region" description="Helical" evidence="2">
    <location>
        <begin position="163"/>
        <end position="185"/>
    </location>
</feature>
<evidence type="ECO:0000256" key="1">
    <source>
        <dbReference type="SAM" id="MobiDB-lite"/>
    </source>
</evidence>